<comment type="caution">
    <text evidence="1">The sequence shown here is derived from an EMBL/GenBank/DDBJ whole genome shotgun (WGS) entry which is preliminary data.</text>
</comment>
<protein>
    <submittedName>
        <fullName evidence="1">Uncharacterized protein</fullName>
    </submittedName>
</protein>
<name>A0AAV3GGU5_ENTFL</name>
<dbReference type="AlphaFoldDB" id="A0AAV3GGU5"/>
<evidence type="ECO:0000313" key="1">
    <source>
        <dbReference type="EMBL" id="EJV12838.1"/>
    </source>
</evidence>
<sequence>MHTLKENAYTHKIVCNLQKENIKKKESVFSFLDVFLFIIVYF</sequence>
<gene>
    <name evidence="1" type="ORF">HMPREF1336_03202</name>
</gene>
<reference evidence="1 2" key="1">
    <citation type="submission" date="2012-04" db="EMBL/GenBank/DDBJ databases">
        <authorList>
            <person name="Weinstock G."/>
            <person name="Sodergren E."/>
            <person name="Lobos E.A."/>
            <person name="Fulton L."/>
            <person name="Fulton R."/>
            <person name="Courtney L."/>
            <person name="Fronick C."/>
            <person name="O'Laughlin M."/>
            <person name="Godfrey J."/>
            <person name="Wilson R.M."/>
            <person name="Miner T."/>
            <person name="Farmer C."/>
            <person name="Delehaunty K."/>
            <person name="Cordes M."/>
            <person name="Minx P."/>
            <person name="Tomlinson C."/>
            <person name="Chen J."/>
            <person name="Wollam A."/>
            <person name="Pepin K.H."/>
            <person name="Bhonagiri V."/>
            <person name="Zhang X."/>
            <person name="Suruliraj S."/>
            <person name="Warren W."/>
            <person name="Mitreva M."/>
            <person name="Mardis E.R."/>
            <person name="Wilson R.K."/>
        </authorList>
    </citation>
    <scope>NUCLEOTIDE SEQUENCE [LARGE SCALE GENOMIC DNA]</scope>
    <source>
        <strain evidence="1 2">ERV63</strain>
    </source>
</reference>
<proteinExistence type="predicted"/>
<dbReference type="Proteomes" id="UP000004117">
    <property type="component" value="Unassembled WGS sequence"/>
</dbReference>
<organism evidence="1 2">
    <name type="scientific">Enterococcus faecalis ERV63</name>
    <dbReference type="NCBI Taxonomy" id="1134793"/>
    <lineage>
        <taxon>Bacteria</taxon>
        <taxon>Bacillati</taxon>
        <taxon>Bacillota</taxon>
        <taxon>Bacilli</taxon>
        <taxon>Lactobacillales</taxon>
        <taxon>Enterococcaceae</taxon>
        <taxon>Enterococcus</taxon>
    </lineage>
</organism>
<evidence type="ECO:0000313" key="2">
    <source>
        <dbReference type="Proteomes" id="UP000004117"/>
    </source>
</evidence>
<accession>A0AAV3GGU5</accession>
<dbReference type="EMBL" id="ALZR01000122">
    <property type="protein sequence ID" value="EJV12838.1"/>
    <property type="molecule type" value="Genomic_DNA"/>
</dbReference>